<name>A0AAE1WKU3_9LAMI</name>
<dbReference type="GO" id="GO:0046872">
    <property type="term" value="F:metal ion binding"/>
    <property type="evidence" value="ECO:0007669"/>
    <property type="project" value="UniProtKB-KW"/>
</dbReference>
<dbReference type="SUPFAM" id="SSF51126">
    <property type="entry name" value="Pectin lyase-like"/>
    <property type="match status" value="1"/>
</dbReference>
<keyword evidence="4 8" id="KW-0479">Metal-binding</keyword>
<evidence type="ECO:0000256" key="3">
    <source>
        <dbReference type="ARBA" id="ARBA00012272"/>
    </source>
</evidence>
<comment type="similarity">
    <text evidence="8">Belongs to the polysaccharide lyase 1 family.</text>
</comment>
<keyword evidence="6 8" id="KW-0106">Calcium</keyword>
<evidence type="ECO:0000313" key="10">
    <source>
        <dbReference type="EMBL" id="KAK4395160.1"/>
    </source>
</evidence>
<proteinExistence type="inferred from homology"/>
<feature type="signal peptide" evidence="8">
    <location>
        <begin position="1"/>
        <end position="30"/>
    </location>
</feature>
<dbReference type="Proteomes" id="UP001289374">
    <property type="component" value="Unassembled WGS sequence"/>
</dbReference>
<sequence length="361" mass="39904">MASWGTKNITWCIVWAISIAISMSSGLVRARRTIDDMNVIDKCWRTNPNWRGHLQQLAMCSIGYTGKMTNNTGSDVTHYRVTDHSDDALNPKPGTLRYGVTSIKGKVWITFERDMNIRLAKALLVSSFTTIDARGANVHIAYGACLVLNRVTNVIIHGLHIHDCMAHGPGPVMGPDRKIVQVGKVDGDAIRMLTSSKIWIDHNTLYDCKDGLIDVTRGSTSITISNNWFRFQDKVMLLGHNDGYRRDKNMRVTVAFNHFGPRCQQRMPSYALGGSMNPSIKSEANLFIAPEGHLGPNMNGNFKSKHDVFENGACFGESVAKGVAMSPNYTPEQIFEVADGRTVRALTRSAGALKCPVTSRC</sequence>
<dbReference type="SMART" id="SM00656">
    <property type="entry name" value="Amb_all"/>
    <property type="match status" value="1"/>
</dbReference>
<feature type="domain" description="Pectate lyase" evidence="9">
    <location>
        <begin position="114"/>
        <end position="293"/>
    </location>
</feature>
<comment type="cofactor">
    <cofactor evidence="8">
        <name>Ca(2+)</name>
        <dbReference type="ChEBI" id="CHEBI:29108"/>
    </cofactor>
    <text evidence="8">Binds 1 Ca(2+) ion. Required for its activity.</text>
</comment>
<dbReference type="Pfam" id="PF00544">
    <property type="entry name" value="Pectate_lyase_4"/>
    <property type="match status" value="1"/>
</dbReference>
<keyword evidence="7 8" id="KW-0456">Lyase</keyword>
<protein>
    <recommendedName>
        <fullName evidence="3 8">Pectate lyase</fullName>
        <ecNumber evidence="3 8">4.2.2.2</ecNumber>
    </recommendedName>
</protein>
<evidence type="ECO:0000256" key="8">
    <source>
        <dbReference type="RuleBase" id="RU361123"/>
    </source>
</evidence>
<reference evidence="10" key="1">
    <citation type="submission" date="2020-06" db="EMBL/GenBank/DDBJ databases">
        <authorList>
            <person name="Li T."/>
            <person name="Hu X."/>
            <person name="Zhang T."/>
            <person name="Song X."/>
            <person name="Zhang H."/>
            <person name="Dai N."/>
            <person name="Sheng W."/>
            <person name="Hou X."/>
            <person name="Wei L."/>
        </authorList>
    </citation>
    <scope>NUCLEOTIDE SEQUENCE</scope>
    <source>
        <strain evidence="10">K16</strain>
        <tissue evidence="10">Leaf</tissue>
    </source>
</reference>
<reference evidence="10" key="2">
    <citation type="journal article" date="2024" name="Plant">
        <title>Genomic evolution and insights into agronomic trait innovations of Sesamum species.</title>
        <authorList>
            <person name="Miao H."/>
            <person name="Wang L."/>
            <person name="Qu L."/>
            <person name="Liu H."/>
            <person name="Sun Y."/>
            <person name="Le M."/>
            <person name="Wang Q."/>
            <person name="Wei S."/>
            <person name="Zheng Y."/>
            <person name="Lin W."/>
            <person name="Duan Y."/>
            <person name="Cao H."/>
            <person name="Xiong S."/>
            <person name="Wang X."/>
            <person name="Wei L."/>
            <person name="Li C."/>
            <person name="Ma Q."/>
            <person name="Ju M."/>
            <person name="Zhao R."/>
            <person name="Li G."/>
            <person name="Mu C."/>
            <person name="Tian Q."/>
            <person name="Mei H."/>
            <person name="Zhang T."/>
            <person name="Gao T."/>
            <person name="Zhang H."/>
        </authorList>
    </citation>
    <scope>NUCLEOTIDE SEQUENCE</scope>
    <source>
        <strain evidence="10">K16</strain>
    </source>
</reference>
<evidence type="ECO:0000256" key="2">
    <source>
        <dbReference type="ARBA" id="ARBA00005220"/>
    </source>
</evidence>
<dbReference type="InterPro" id="IPR011050">
    <property type="entry name" value="Pectin_lyase_fold/virulence"/>
</dbReference>
<accession>A0AAE1WKU3</accession>
<feature type="chain" id="PRO_5041774593" description="Pectate lyase" evidence="8">
    <location>
        <begin position="31"/>
        <end position="361"/>
    </location>
</feature>
<dbReference type="EMBL" id="JACGWL010000009">
    <property type="protein sequence ID" value="KAK4395160.1"/>
    <property type="molecule type" value="Genomic_DNA"/>
</dbReference>
<comment type="pathway">
    <text evidence="2 8">Glycan metabolism; pectin degradation; 2-dehydro-3-deoxy-D-gluconate from pectin: step 2/5.</text>
</comment>
<comment type="catalytic activity">
    <reaction evidence="1 8">
        <text>Eliminative cleavage of (1-&gt;4)-alpha-D-galacturonan to give oligosaccharides with 4-deoxy-alpha-D-galact-4-enuronosyl groups at their non-reducing ends.</text>
        <dbReference type="EC" id="4.2.2.2"/>
    </reaction>
</comment>
<keyword evidence="5 8" id="KW-0732">Signal</keyword>
<gene>
    <name evidence="10" type="ORF">Sango_1670300</name>
</gene>
<comment type="caution">
    <text evidence="10">The sequence shown here is derived from an EMBL/GenBank/DDBJ whole genome shotgun (WGS) entry which is preliminary data.</text>
</comment>
<dbReference type="PANTHER" id="PTHR31683">
    <property type="entry name" value="PECTATE LYASE 18-RELATED"/>
    <property type="match status" value="1"/>
</dbReference>
<evidence type="ECO:0000256" key="5">
    <source>
        <dbReference type="ARBA" id="ARBA00022729"/>
    </source>
</evidence>
<evidence type="ECO:0000256" key="7">
    <source>
        <dbReference type="ARBA" id="ARBA00023239"/>
    </source>
</evidence>
<dbReference type="PRINTS" id="PR00807">
    <property type="entry name" value="AMBALLERGEN"/>
</dbReference>
<keyword evidence="11" id="KW-1185">Reference proteome</keyword>
<dbReference type="InterPro" id="IPR018082">
    <property type="entry name" value="AmbAllergen"/>
</dbReference>
<dbReference type="InterPro" id="IPR002022">
    <property type="entry name" value="Pec_lyase"/>
</dbReference>
<organism evidence="10 11">
    <name type="scientific">Sesamum angolense</name>
    <dbReference type="NCBI Taxonomy" id="2727404"/>
    <lineage>
        <taxon>Eukaryota</taxon>
        <taxon>Viridiplantae</taxon>
        <taxon>Streptophyta</taxon>
        <taxon>Embryophyta</taxon>
        <taxon>Tracheophyta</taxon>
        <taxon>Spermatophyta</taxon>
        <taxon>Magnoliopsida</taxon>
        <taxon>eudicotyledons</taxon>
        <taxon>Gunneridae</taxon>
        <taxon>Pentapetalae</taxon>
        <taxon>asterids</taxon>
        <taxon>lamiids</taxon>
        <taxon>Lamiales</taxon>
        <taxon>Pedaliaceae</taxon>
        <taxon>Sesamum</taxon>
    </lineage>
</organism>
<evidence type="ECO:0000313" key="11">
    <source>
        <dbReference type="Proteomes" id="UP001289374"/>
    </source>
</evidence>
<dbReference type="InterPro" id="IPR012334">
    <property type="entry name" value="Pectin_lyas_fold"/>
</dbReference>
<dbReference type="Gene3D" id="2.160.20.10">
    <property type="entry name" value="Single-stranded right-handed beta-helix, Pectin lyase-like"/>
    <property type="match status" value="1"/>
</dbReference>
<evidence type="ECO:0000256" key="1">
    <source>
        <dbReference type="ARBA" id="ARBA00000695"/>
    </source>
</evidence>
<dbReference type="InterPro" id="IPR045032">
    <property type="entry name" value="PEL"/>
</dbReference>
<evidence type="ECO:0000259" key="9">
    <source>
        <dbReference type="SMART" id="SM00656"/>
    </source>
</evidence>
<dbReference type="AlphaFoldDB" id="A0AAE1WKU3"/>
<evidence type="ECO:0000256" key="4">
    <source>
        <dbReference type="ARBA" id="ARBA00022723"/>
    </source>
</evidence>
<evidence type="ECO:0000256" key="6">
    <source>
        <dbReference type="ARBA" id="ARBA00022837"/>
    </source>
</evidence>
<dbReference type="GO" id="GO:0030570">
    <property type="term" value="F:pectate lyase activity"/>
    <property type="evidence" value="ECO:0007669"/>
    <property type="project" value="UniProtKB-EC"/>
</dbReference>
<dbReference type="PANTHER" id="PTHR31683:SF74">
    <property type="entry name" value="PECTATE LYASE"/>
    <property type="match status" value="1"/>
</dbReference>
<dbReference type="EC" id="4.2.2.2" evidence="3 8"/>